<dbReference type="EMBL" id="CP021965">
    <property type="protein sequence ID" value="AWV36090.1"/>
    <property type="molecule type" value="Genomic_DNA"/>
</dbReference>
<sequence length="1536" mass="168721">MTMKLASNKKVFIFTVTTLLLLLLVLPIKNHFMNVDASSNEYQIRMLEITESGVSELASLKAGISNLTIDTMSMKRFVALRDDLDGRYDAVYIGKGTYNPAQVSNQQPASEENRARALNTISMKNDITHLKADQITKEFINKGLYVFFHSQPFKDKDTKPQTEQGILYSSFNSYRLSTSNPNVKFVDDSELADIFADLKKQDSKYISNLKKRPRLQITNRIPNYDPNATNSKIYVPGEKLSFNFNVTIPSTQNSAPLSVKLYVGLDKSIKMGEKQVVSETEISTSNGTIEYILPKTYSGLLYWKLEVNDYHSTQLKDFDSGVIRYRGEKTIVNILQVMPDTLTESSLLDNSNMNPNFLDTSDYKLDIKIKTMTEFKKYVDDSYAATHSYGLNGTYDMLIFGFVDEYYKKSNLNTNAINAITQFTGTFKQSALFTHDTIINLDANKKNWINNFMGITGQVNPETNLGHNAINLSTKVKPVNDGLLMQYPFYLSKRDDSNQQINISTPQIAPTHNQYFTLNLEDPEVVSWYNIQSEASGTRIKPNGEYNQYQRDAEDSWNQYYTYSKGNITYSGTGHFFGVSDIPANLKKFPVWEQQLFVNTMYRAFIGANHAPEITVHTPANDSSIPSYQETLLVDYTVTDLDFNDRDLTTEVRFKSGNTYFPMIEISKMDIKSGQNIYRTVDNPLPNGGLLDIEIKAWDQNGALSSKTLRVNVLPSNTNLSVTRSLSQNVVNGKIEKGEPVTLSYSITPKSVPFDKVGTVNQTSNTQLISDIVFTENLPPNLEILGELPAGTIVTGNATSGFRLTRNLNNITYSLKTVNGAQIYKPDSEQPITFQITVKPTETQTYILNDSKLSYVDIHATLPPLGILGKYNAFILHTTSLRGGTIKGPLASGGTVNFNNAGITVNEQFKDQVPYGIVTGGDVSLPEGTVYGNLMVKGTVKDQRPGSIQNGTINYGELLDFSKQESYLLGLSDAIAKLPSNATATHEYGKLTVTGNSDINIVNISSSALNTLNSSELKVPQGSTVIVNVQQDSNSEPFLHFPLGSDGSRVLFNFPSAKPLLISQANVYGTILAPRSTINFDGGQVYGTIIGASMNMSSATLYHFPFAGSLPAEIYPLPVPIPTDPSSTNLARTTISFETLTFTAEYKINALQLDDKTIYIGDEIRLIPIVTPSDLSNSAFLWTTSNASVVQIDSNSGDIIGLAKGSAQVTVKALDGSEVTGTAFITVEKRNSRSLSIKGYETGQINESISLTASYVQDSKEPETNITYIWSVKNITSGASTAVINTNPEYPGDDTEKIFSATQSGTYLVSLTVNSSNPVPITQEKTITVTNPLTSLSITGPTTVLIGGQIDLSASRNPTDADPATLRWRFVKSTDKNITDDTITNDHIATLTPSSDGSTAKLTAGNTAKEGLLIEVSFKDMTSTHEVNIVDALKGLRFKEQSITIEVGHTFPLTNILWAFPTSISIEQIKGNLSWVSDNSGIASVDNGTNIDSRGIVTGVKKGSTTITVTYTGSTGTTAEADITVKVVEPQNDDRY</sequence>
<dbReference type="Proteomes" id="UP000249163">
    <property type="component" value="Chromosome"/>
</dbReference>
<feature type="domain" description="BIG2" evidence="1">
    <location>
        <begin position="1147"/>
        <end position="1223"/>
    </location>
</feature>
<feature type="domain" description="BIG2" evidence="1">
    <location>
        <begin position="1432"/>
        <end position="1521"/>
    </location>
</feature>
<dbReference type="Pfam" id="PF02368">
    <property type="entry name" value="Big_2"/>
    <property type="match status" value="2"/>
</dbReference>
<dbReference type="Pfam" id="PF20597">
    <property type="entry name" value="pAdhesive_15"/>
    <property type="match status" value="1"/>
</dbReference>
<dbReference type="Gene3D" id="2.60.40.1080">
    <property type="match status" value="2"/>
</dbReference>
<dbReference type="NCBIfam" id="TIGR04215">
    <property type="entry name" value="choice_anch_A"/>
    <property type="match status" value="1"/>
</dbReference>
<gene>
    <name evidence="2" type="ORF">CD191_27740</name>
</gene>
<name>A0AAD0P6I0_9BACL</name>
<dbReference type="InterPro" id="IPR026588">
    <property type="entry name" value="Choice_anch_A"/>
</dbReference>
<dbReference type="SUPFAM" id="SSF49373">
    <property type="entry name" value="Invasin/intimin cell-adhesion fragments"/>
    <property type="match status" value="2"/>
</dbReference>
<dbReference type="InterPro" id="IPR003343">
    <property type="entry name" value="Big_2"/>
</dbReference>
<reference evidence="2 3" key="1">
    <citation type="submission" date="2017-06" db="EMBL/GenBank/DDBJ databases">
        <title>Complete genome sequence of Paenibacillus odorifer CBA7130.</title>
        <authorList>
            <person name="Nam Y.-D."/>
            <person name="Kang J."/>
            <person name="Chung W.-H."/>
        </authorList>
    </citation>
    <scope>NUCLEOTIDE SEQUENCE [LARGE SCALE GENOMIC DNA]</scope>
    <source>
        <strain evidence="2 3">CBA7130</strain>
    </source>
</reference>
<evidence type="ECO:0000313" key="2">
    <source>
        <dbReference type="EMBL" id="AWV36090.1"/>
    </source>
</evidence>
<proteinExistence type="predicted"/>
<protein>
    <recommendedName>
        <fullName evidence="1">BIG2 domain-containing protein</fullName>
    </recommendedName>
</protein>
<dbReference type="InterPro" id="IPR008964">
    <property type="entry name" value="Invasin/intimin_cell_adhesion"/>
</dbReference>
<organism evidence="2 3">
    <name type="scientific">Paenibacillus odorifer</name>
    <dbReference type="NCBI Taxonomy" id="189426"/>
    <lineage>
        <taxon>Bacteria</taxon>
        <taxon>Bacillati</taxon>
        <taxon>Bacillota</taxon>
        <taxon>Bacilli</taxon>
        <taxon>Bacillales</taxon>
        <taxon>Paenibacillaceae</taxon>
        <taxon>Paenibacillus</taxon>
    </lineage>
</organism>
<accession>A0AAD0P6I0</accession>
<evidence type="ECO:0000259" key="1">
    <source>
        <dbReference type="SMART" id="SM00635"/>
    </source>
</evidence>
<dbReference type="SMART" id="SM00635">
    <property type="entry name" value="BID_2"/>
    <property type="match status" value="2"/>
</dbReference>
<evidence type="ECO:0000313" key="3">
    <source>
        <dbReference type="Proteomes" id="UP000249163"/>
    </source>
</evidence>